<evidence type="ECO:0000256" key="7">
    <source>
        <dbReference type="SAM" id="MobiDB-lite"/>
    </source>
</evidence>
<feature type="region of interest" description="Disordered" evidence="7">
    <location>
        <begin position="1"/>
        <end position="42"/>
    </location>
</feature>
<proteinExistence type="inferred from homology"/>
<reference evidence="10" key="2">
    <citation type="submission" date="2025-08" db="UniProtKB">
        <authorList>
            <consortium name="RefSeq"/>
        </authorList>
    </citation>
    <scope>IDENTIFICATION</scope>
    <source>
        <tissue evidence="10">Leaves</tissue>
    </source>
</reference>
<evidence type="ECO:0000259" key="8">
    <source>
        <dbReference type="PROSITE" id="PS51795"/>
    </source>
</evidence>
<accession>A0A6P6U6M1</accession>
<keyword evidence="3" id="KW-0963">Cytoplasm</keyword>
<dbReference type="PROSITE" id="PS51795">
    <property type="entry name" value="ZF_FLZ"/>
    <property type="match status" value="1"/>
</dbReference>
<keyword evidence="4" id="KW-0479">Metal-binding</keyword>
<feature type="compositionally biased region" description="Basic and acidic residues" evidence="7">
    <location>
        <begin position="1"/>
        <end position="10"/>
    </location>
</feature>
<gene>
    <name evidence="10" type="primary">LOC113708051</name>
</gene>
<feature type="compositionally biased region" description="Basic and acidic residues" evidence="7">
    <location>
        <begin position="28"/>
        <end position="42"/>
    </location>
</feature>
<evidence type="ECO:0000256" key="3">
    <source>
        <dbReference type="ARBA" id="ARBA00022490"/>
    </source>
</evidence>
<keyword evidence="9" id="KW-1185">Reference proteome</keyword>
<dbReference type="Pfam" id="PF04570">
    <property type="entry name" value="zf-FLZ"/>
    <property type="match status" value="1"/>
</dbReference>
<evidence type="ECO:0000256" key="5">
    <source>
        <dbReference type="ARBA" id="ARBA00022771"/>
    </source>
</evidence>
<organism evidence="9 10">
    <name type="scientific">Coffea arabica</name>
    <name type="common">Arabian coffee</name>
    <dbReference type="NCBI Taxonomy" id="13443"/>
    <lineage>
        <taxon>Eukaryota</taxon>
        <taxon>Viridiplantae</taxon>
        <taxon>Streptophyta</taxon>
        <taxon>Embryophyta</taxon>
        <taxon>Tracheophyta</taxon>
        <taxon>Spermatophyta</taxon>
        <taxon>Magnoliopsida</taxon>
        <taxon>eudicotyledons</taxon>
        <taxon>Gunneridae</taxon>
        <taxon>Pentapetalae</taxon>
        <taxon>asterids</taxon>
        <taxon>lamiids</taxon>
        <taxon>Gentianales</taxon>
        <taxon>Rubiaceae</taxon>
        <taxon>Ixoroideae</taxon>
        <taxon>Gardenieae complex</taxon>
        <taxon>Bertiereae - Coffeeae clade</taxon>
        <taxon>Coffeeae</taxon>
        <taxon>Coffea</taxon>
    </lineage>
</organism>
<dbReference type="GeneID" id="113708051"/>
<feature type="domain" description="FLZ-type" evidence="8">
    <location>
        <begin position="47"/>
        <end position="91"/>
    </location>
</feature>
<evidence type="ECO:0000256" key="2">
    <source>
        <dbReference type="ARBA" id="ARBA00009374"/>
    </source>
</evidence>
<dbReference type="GO" id="GO:0005737">
    <property type="term" value="C:cytoplasm"/>
    <property type="evidence" value="ECO:0007669"/>
    <property type="project" value="UniProtKB-SubCell"/>
</dbReference>
<comment type="subcellular location">
    <subcellularLocation>
        <location evidence="1">Cytoplasm</location>
    </subcellularLocation>
</comment>
<evidence type="ECO:0000256" key="4">
    <source>
        <dbReference type="ARBA" id="ARBA00022723"/>
    </source>
</evidence>
<dbReference type="Proteomes" id="UP001652660">
    <property type="component" value="Chromosome 9c"/>
</dbReference>
<dbReference type="GO" id="GO:0008270">
    <property type="term" value="F:zinc ion binding"/>
    <property type="evidence" value="ECO:0007669"/>
    <property type="project" value="UniProtKB-KW"/>
</dbReference>
<evidence type="ECO:0000256" key="6">
    <source>
        <dbReference type="PROSITE-ProRule" id="PRU01131"/>
    </source>
</evidence>
<comment type="similarity">
    <text evidence="2">Belongs to the FLZ family.</text>
</comment>
<keyword evidence="5" id="KW-0863">Zinc-finger</keyword>
<protein>
    <submittedName>
        <fullName evidence="10">FCS-Like Zinc finger 3-like</fullName>
    </submittedName>
</protein>
<keyword evidence="5" id="KW-0862">Zinc</keyword>
<dbReference type="RefSeq" id="XP_027086299.1">
    <property type="nucleotide sequence ID" value="XM_027230498.2"/>
</dbReference>
<dbReference type="AlphaFoldDB" id="A0A6P6U6M1"/>
<dbReference type="PANTHER" id="PTHR33059:SF76">
    <property type="entry name" value="FCS-LIKE ZINC FINGER 7"/>
    <property type="match status" value="1"/>
</dbReference>
<name>A0A6P6U6M1_COFAR</name>
<evidence type="ECO:0000313" key="10">
    <source>
        <dbReference type="RefSeq" id="XP_027086299.1"/>
    </source>
</evidence>
<dbReference type="OrthoDB" id="1864056at2759"/>
<dbReference type="PANTHER" id="PTHR33059">
    <property type="entry name" value="FCS-LIKE ZINC FINGER 5"/>
    <property type="match status" value="1"/>
</dbReference>
<evidence type="ECO:0000313" key="9">
    <source>
        <dbReference type="Proteomes" id="UP001652660"/>
    </source>
</evidence>
<feature type="zinc finger region" description="FLZ-type" evidence="6">
    <location>
        <begin position="47"/>
        <end position="91"/>
    </location>
</feature>
<dbReference type="InterPro" id="IPR007650">
    <property type="entry name" value="Zf-FLZ_dom"/>
</dbReference>
<evidence type="ECO:0000256" key="1">
    <source>
        <dbReference type="ARBA" id="ARBA00004496"/>
    </source>
</evidence>
<reference evidence="9" key="1">
    <citation type="journal article" date="2025" name="Foods">
        <title>Unveiling the Microbial Signatures of Arabica Coffee Cherries: Insights into Ripeness Specific Diversity, Functional Traits, and Implications for Quality and Safety.</title>
        <authorList>
            <consortium name="RefSeq"/>
            <person name="Tenea G.N."/>
            <person name="Cifuentes V."/>
            <person name="Reyes P."/>
            <person name="Cevallos-Vallejos M."/>
        </authorList>
    </citation>
    <scope>NUCLEOTIDE SEQUENCE [LARGE SCALE GENOMIC DNA]</scope>
</reference>
<sequence length="110" mass="12583">MAMKRNRVDTTEELTASFATKQQQQKQPTEDQTRVKAKESDPPKLGHFLDNCHYCKKHMPVGVKVHMYRDFCGFCSVGCREIQMALDNLAEKQAKLAQKQLPSCSDKVDH</sequence>